<dbReference type="PANTHER" id="PTHR20275:SF0">
    <property type="entry name" value="NAD KINASE"/>
    <property type="match status" value="1"/>
</dbReference>
<dbReference type="GO" id="GO:0003951">
    <property type="term" value="F:NAD+ kinase activity"/>
    <property type="evidence" value="ECO:0007669"/>
    <property type="project" value="InterPro"/>
</dbReference>
<dbReference type="InterPro" id="IPR016064">
    <property type="entry name" value="NAD/diacylglycerol_kinase_sf"/>
</dbReference>
<evidence type="ECO:0008006" key="2">
    <source>
        <dbReference type="Google" id="ProtNLM"/>
    </source>
</evidence>
<name>A0A382LBN1_9ZZZZ</name>
<dbReference type="EMBL" id="UINC01085187">
    <property type="protein sequence ID" value="SVC32497.1"/>
    <property type="molecule type" value="Genomic_DNA"/>
</dbReference>
<gene>
    <name evidence="1" type="ORF">METZ01_LOCUS285351</name>
</gene>
<dbReference type="Pfam" id="PF01513">
    <property type="entry name" value="NAD_kinase"/>
    <property type="match status" value="1"/>
</dbReference>
<dbReference type="PANTHER" id="PTHR20275">
    <property type="entry name" value="NAD KINASE"/>
    <property type="match status" value="1"/>
</dbReference>
<feature type="non-terminal residue" evidence="1">
    <location>
        <position position="157"/>
    </location>
</feature>
<reference evidence="1" key="1">
    <citation type="submission" date="2018-05" db="EMBL/GenBank/DDBJ databases">
        <authorList>
            <person name="Lanie J.A."/>
            <person name="Ng W.-L."/>
            <person name="Kazmierczak K.M."/>
            <person name="Andrzejewski T.M."/>
            <person name="Davidsen T.M."/>
            <person name="Wayne K.J."/>
            <person name="Tettelin H."/>
            <person name="Glass J.I."/>
            <person name="Rusch D."/>
            <person name="Podicherti R."/>
            <person name="Tsui H.-C.T."/>
            <person name="Winkler M.E."/>
        </authorList>
    </citation>
    <scope>NUCLEOTIDE SEQUENCE</scope>
</reference>
<organism evidence="1">
    <name type="scientific">marine metagenome</name>
    <dbReference type="NCBI Taxonomy" id="408172"/>
    <lineage>
        <taxon>unclassified sequences</taxon>
        <taxon>metagenomes</taxon>
        <taxon>ecological metagenomes</taxon>
    </lineage>
</organism>
<accession>A0A382LBN1</accession>
<dbReference type="Gene3D" id="3.40.50.10330">
    <property type="entry name" value="Probable inorganic polyphosphate/atp-NAD kinase, domain 1"/>
    <property type="match status" value="1"/>
</dbReference>
<proteinExistence type="predicted"/>
<dbReference type="InterPro" id="IPR002504">
    <property type="entry name" value="NADK"/>
</dbReference>
<protein>
    <recommendedName>
        <fullName evidence="2">DAGKc domain-containing protein</fullName>
    </recommendedName>
</protein>
<dbReference type="GO" id="GO:0006741">
    <property type="term" value="P:NADP+ biosynthetic process"/>
    <property type="evidence" value="ECO:0007669"/>
    <property type="project" value="InterPro"/>
</dbReference>
<dbReference type="InterPro" id="IPR017438">
    <property type="entry name" value="ATP-NAD_kinase_N"/>
</dbReference>
<dbReference type="AlphaFoldDB" id="A0A382LBN1"/>
<sequence length="157" mass="16725">MKPLSRIAIVTNASKEGAGEAAAALEELAGEEGVEVRSTIEFPPPPGFLEGFDACFVVGGDGTLLGMLEEAVRQDVPVAGVRHGQLGFLATFSPEDLREQLSPILRGAYHVRRRSLLRCQVGTGESRLALNDVVVKSSSGSRLARLVVRTEDEPVAE</sequence>
<dbReference type="SUPFAM" id="SSF111331">
    <property type="entry name" value="NAD kinase/diacylglycerol kinase-like"/>
    <property type="match status" value="1"/>
</dbReference>
<evidence type="ECO:0000313" key="1">
    <source>
        <dbReference type="EMBL" id="SVC32497.1"/>
    </source>
</evidence>